<feature type="transmembrane region" description="Helical" evidence="1">
    <location>
        <begin position="76"/>
        <end position="97"/>
    </location>
</feature>
<gene>
    <name evidence="2" type="primary">CG12824-RB</name>
</gene>
<feature type="non-terminal residue" evidence="2">
    <location>
        <position position="1"/>
    </location>
</feature>
<accession>B9EL01</accession>
<protein>
    <submittedName>
        <fullName evidence="2">TA01380p</fullName>
    </submittedName>
</protein>
<feature type="transmembrane region" description="Helical" evidence="1">
    <location>
        <begin position="46"/>
        <end position="69"/>
    </location>
</feature>
<sequence>FANKTPIEELEMWKPDSKAGIICSGAASICLAIAYLIIFANLRELSYAFGVHIASMQIISSAVLIGGAIKERHKLFVPWMITTAMFLYLMGYSSIVLLAMGDWLIVMFCAAPMIGCLGMAFYAVQKAFRRMRKDGLPPKYADMQVKSILVNPI</sequence>
<dbReference type="OrthoDB" id="7834397at2759"/>
<evidence type="ECO:0000313" key="2">
    <source>
        <dbReference type="EMBL" id="ACL99735.1"/>
    </source>
</evidence>
<dbReference type="HOGENOM" id="CLU_1817800_0_0_1"/>
<reference evidence="2" key="1">
    <citation type="submission" date="2009-01" db="EMBL/GenBank/DDBJ databases">
        <authorList>
            <person name="Carlson J."/>
            <person name="Booth B."/>
            <person name="Frise E."/>
            <person name="Park S."/>
            <person name="Wan K."/>
            <person name="Yu C."/>
            <person name="Celniker S."/>
        </authorList>
    </citation>
    <scope>NUCLEOTIDE SEQUENCE</scope>
</reference>
<keyword evidence="1" id="KW-0472">Membrane</keyword>
<keyword evidence="1" id="KW-1133">Transmembrane helix</keyword>
<dbReference type="EMBL" id="BT056326">
    <property type="protein sequence ID" value="ACL99735.1"/>
    <property type="molecule type" value="mRNA"/>
</dbReference>
<feature type="transmembrane region" description="Helical" evidence="1">
    <location>
        <begin position="21"/>
        <end position="40"/>
    </location>
</feature>
<dbReference type="ExpressionAtlas" id="B9EL01">
    <property type="expression patterns" value="baseline and differential"/>
</dbReference>
<proteinExistence type="evidence at transcript level"/>
<dbReference type="IntAct" id="B9EL01">
    <property type="interactions" value="58"/>
</dbReference>
<feature type="transmembrane region" description="Helical" evidence="1">
    <location>
        <begin position="103"/>
        <end position="124"/>
    </location>
</feature>
<dbReference type="Bgee" id="FBgn0033222">
    <property type="expression patterns" value="Expressed in adult middle midgut class I enteroendocrine cell in adult midgut (Drosophila) and 31 other cell types or tissues"/>
</dbReference>
<keyword evidence="1" id="KW-0812">Transmembrane</keyword>
<dbReference type="VEuPathDB" id="VectorBase:FBgn0033222"/>
<organism evidence="2">
    <name type="scientific">Drosophila melanogaster</name>
    <name type="common">Fruit fly</name>
    <dbReference type="NCBI Taxonomy" id="7227"/>
    <lineage>
        <taxon>Eukaryota</taxon>
        <taxon>Metazoa</taxon>
        <taxon>Ecdysozoa</taxon>
        <taxon>Arthropoda</taxon>
        <taxon>Hexapoda</taxon>
        <taxon>Insecta</taxon>
        <taxon>Pterygota</taxon>
        <taxon>Neoptera</taxon>
        <taxon>Endopterygota</taxon>
        <taxon>Diptera</taxon>
        <taxon>Brachycera</taxon>
        <taxon>Muscomorpha</taxon>
        <taxon>Ephydroidea</taxon>
        <taxon>Drosophilidae</taxon>
        <taxon>Drosophila</taxon>
        <taxon>Sophophora</taxon>
    </lineage>
</organism>
<evidence type="ECO:0000256" key="1">
    <source>
        <dbReference type="SAM" id="Phobius"/>
    </source>
</evidence>
<dbReference type="AlphaFoldDB" id="B9EL01"/>
<name>B9EL01_DROME</name>